<feature type="domain" description="C2H2-type" evidence="12">
    <location>
        <begin position="262"/>
        <end position="289"/>
    </location>
</feature>
<evidence type="ECO:0000259" key="13">
    <source>
        <dbReference type="PROSITE" id="PS51915"/>
    </source>
</evidence>
<accession>A0A1B6M7C7</accession>
<dbReference type="InterPro" id="IPR050589">
    <property type="entry name" value="Ikaros_C2H2-ZF"/>
</dbReference>
<dbReference type="Gene3D" id="3.40.1800.20">
    <property type="match status" value="1"/>
</dbReference>
<dbReference type="InterPro" id="IPR036236">
    <property type="entry name" value="Znf_C2H2_sf"/>
</dbReference>
<keyword evidence="7" id="KW-0238">DNA-binding</keyword>
<dbReference type="FunFam" id="3.30.160.60:FF:000110">
    <property type="entry name" value="Zinc finger protein-like"/>
    <property type="match status" value="1"/>
</dbReference>
<organism evidence="14">
    <name type="scientific">Graphocephala atropunctata</name>
    <dbReference type="NCBI Taxonomy" id="36148"/>
    <lineage>
        <taxon>Eukaryota</taxon>
        <taxon>Metazoa</taxon>
        <taxon>Ecdysozoa</taxon>
        <taxon>Arthropoda</taxon>
        <taxon>Hexapoda</taxon>
        <taxon>Insecta</taxon>
        <taxon>Pterygota</taxon>
        <taxon>Neoptera</taxon>
        <taxon>Paraneoptera</taxon>
        <taxon>Hemiptera</taxon>
        <taxon>Auchenorrhyncha</taxon>
        <taxon>Membracoidea</taxon>
        <taxon>Cicadellidae</taxon>
        <taxon>Cicadellinae</taxon>
        <taxon>Cicadellini</taxon>
        <taxon>Graphocephala</taxon>
    </lineage>
</organism>
<evidence type="ECO:0000256" key="1">
    <source>
        <dbReference type="ARBA" id="ARBA00004123"/>
    </source>
</evidence>
<dbReference type="FunFam" id="3.30.160.60:FF:000325">
    <property type="entry name" value="ZFP90 zinc finger protein"/>
    <property type="match status" value="1"/>
</dbReference>
<evidence type="ECO:0000256" key="7">
    <source>
        <dbReference type="ARBA" id="ARBA00023125"/>
    </source>
</evidence>
<evidence type="ECO:0000256" key="11">
    <source>
        <dbReference type="PROSITE-ProRule" id="PRU01263"/>
    </source>
</evidence>
<dbReference type="Pfam" id="PF00096">
    <property type="entry name" value="zf-C2H2"/>
    <property type="match status" value="4"/>
</dbReference>
<evidence type="ECO:0000313" key="14">
    <source>
        <dbReference type="EMBL" id="JAT31840.1"/>
    </source>
</evidence>
<dbReference type="SUPFAM" id="SSF57667">
    <property type="entry name" value="beta-beta-alpha zinc fingers"/>
    <property type="match status" value="3"/>
</dbReference>
<dbReference type="PANTHER" id="PTHR24404:SF114">
    <property type="entry name" value="KLUMPFUSS, ISOFORM B-RELATED"/>
    <property type="match status" value="1"/>
</dbReference>
<dbReference type="PROSITE" id="PS50157">
    <property type="entry name" value="ZINC_FINGER_C2H2_2"/>
    <property type="match status" value="6"/>
</dbReference>
<reference evidence="14" key="1">
    <citation type="submission" date="2015-11" db="EMBL/GenBank/DDBJ databases">
        <title>De novo transcriptome assembly of four potential Pierce s Disease insect vectors from Arizona vineyards.</title>
        <authorList>
            <person name="Tassone E.E."/>
        </authorList>
    </citation>
    <scope>NUCLEOTIDE SEQUENCE</scope>
</reference>
<evidence type="ECO:0000256" key="2">
    <source>
        <dbReference type="ARBA" id="ARBA00022723"/>
    </source>
</evidence>
<keyword evidence="3" id="KW-0677">Repeat</keyword>
<evidence type="ECO:0000256" key="10">
    <source>
        <dbReference type="PROSITE-ProRule" id="PRU00042"/>
    </source>
</evidence>
<dbReference type="EMBL" id="GEBQ01008137">
    <property type="protein sequence ID" value="JAT31840.1"/>
    <property type="molecule type" value="Transcribed_RNA"/>
</dbReference>
<name>A0A1B6M7C7_9HEMI</name>
<dbReference type="SUPFAM" id="SSF57716">
    <property type="entry name" value="Glucocorticoid receptor-like (DNA-binding domain)"/>
    <property type="match status" value="1"/>
</dbReference>
<dbReference type="FunFam" id="3.30.160.60:FF:002343">
    <property type="entry name" value="Zinc finger protein 33A"/>
    <property type="match status" value="1"/>
</dbReference>
<feature type="binding site" evidence="11">
    <location>
        <position position="59"/>
    </location>
    <ligand>
        <name>Zn(2+)</name>
        <dbReference type="ChEBI" id="CHEBI:29105"/>
    </ligand>
</feature>
<gene>
    <name evidence="14" type="ORF">g.7373</name>
</gene>
<sequence length="422" mass="48077">MEGSEKPLDICRTCGAEDGVVSIFSEEGEDIQLSEKINTYLPITVSPDDTLPLAMCRLCVSHLESCHLLIMSCLDTNDRLKQLQLESGDDLKSDKNCLNTECPDDLLVSNDENNLQELLALSKAMTEPADNKTFGLVAPNVYVIPSITKPNLGEDKVSPPRSHSSTSAVFCDGCNVWYKRRERFMEHQLLCPMMKTFECVLCDYKAKNRADLKKHTELYGPSDVEKLANQTLRNICFICKRVLSTKMALKLHLRTHSGEKPYSCQDCGKAFAQKNALKYHEKTHAKVKPFHCRFCNKGFNGKMVLENHERVHTGERPYQCVVCGASFRCLGNLRQHQLIHSDEKQFECPECHKMFRRPEKVRIHLRTHTGERPYSCPICDRGFTQKGDMMKHKLIHTRLDGSNTTHEDQRVVTNKKNLQSGL</sequence>
<dbReference type="PANTHER" id="PTHR24404">
    <property type="entry name" value="ZINC FINGER PROTEIN"/>
    <property type="match status" value="1"/>
</dbReference>
<evidence type="ECO:0000259" key="12">
    <source>
        <dbReference type="PROSITE" id="PS50157"/>
    </source>
</evidence>
<evidence type="ECO:0000256" key="9">
    <source>
        <dbReference type="ARBA" id="ARBA00023242"/>
    </source>
</evidence>
<protein>
    <recommendedName>
        <fullName evidence="15">Protein krueppel</fullName>
    </recommendedName>
</protein>
<keyword evidence="9" id="KW-0539">Nucleus</keyword>
<feature type="domain" description="C2H2-type" evidence="12">
    <location>
        <begin position="234"/>
        <end position="261"/>
    </location>
</feature>
<evidence type="ECO:0000256" key="6">
    <source>
        <dbReference type="ARBA" id="ARBA00023015"/>
    </source>
</evidence>
<dbReference type="PROSITE" id="PS00028">
    <property type="entry name" value="ZINC_FINGER_C2H2_1"/>
    <property type="match status" value="6"/>
</dbReference>
<proteinExistence type="predicted"/>
<feature type="domain" description="C2H2-type" evidence="12">
    <location>
        <begin position="290"/>
        <end position="317"/>
    </location>
</feature>
<keyword evidence="4 10" id="KW-0863">Zinc-finger</keyword>
<dbReference type="InterPro" id="IPR012934">
    <property type="entry name" value="Znf_AD"/>
</dbReference>
<dbReference type="Pfam" id="PF12874">
    <property type="entry name" value="zf-met"/>
    <property type="match status" value="1"/>
</dbReference>
<feature type="domain" description="C2H2-type" evidence="12">
    <location>
        <begin position="374"/>
        <end position="401"/>
    </location>
</feature>
<dbReference type="Gene3D" id="3.30.160.60">
    <property type="entry name" value="Classic Zinc Finger"/>
    <property type="match status" value="7"/>
</dbReference>
<dbReference type="FunFam" id="3.30.160.60:FF:000425">
    <property type="entry name" value="PLAG1 like zinc finger 1"/>
    <property type="match status" value="1"/>
</dbReference>
<dbReference type="SMART" id="SM00868">
    <property type="entry name" value="zf-AD"/>
    <property type="match status" value="1"/>
</dbReference>
<dbReference type="GO" id="GO:0008270">
    <property type="term" value="F:zinc ion binding"/>
    <property type="evidence" value="ECO:0007669"/>
    <property type="project" value="UniProtKB-UniRule"/>
</dbReference>
<dbReference type="AlphaFoldDB" id="A0A1B6M7C7"/>
<feature type="domain" description="ZAD" evidence="13">
    <location>
        <begin position="9"/>
        <end position="83"/>
    </location>
</feature>
<feature type="domain" description="C2H2-type" evidence="12">
    <location>
        <begin position="346"/>
        <end position="373"/>
    </location>
</feature>
<feature type="domain" description="C2H2-type" evidence="12">
    <location>
        <begin position="318"/>
        <end position="345"/>
    </location>
</feature>
<evidence type="ECO:0008006" key="15">
    <source>
        <dbReference type="Google" id="ProtNLM"/>
    </source>
</evidence>
<evidence type="ECO:0000256" key="8">
    <source>
        <dbReference type="ARBA" id="ARBA00023163"/>
    </source>
</evidence>
<keyword evidence="2 11" id="KW-0479">Metal-binding</keyword>
<dbReference type="FunFam" id="3.30.160.60:FF:000358">
    <property type="entry name" value="zinc finger protein 24"/>
    <property type="match status" value="1"/>
</dbReference>
<feature type="binding site" evidence="11">
    <location>
        <position position="14"/>
    </location>
    <ligand>
        <name>Zn(2+)</name>
        <dbReference type="ChEBI" id="CHEBI:29105"/>
    </ligand>
</feature>
<feature type="binding site" evidence="11">
    <location>
        <position position="56"/>
    </location>
    <ligand>
        <name>Zn(2+)</name>
        <dbReference type="ChEBI" id="CHEBI:29105"/>
    </ligand>
</feature>
<keyword evidence="6" id="KW-0805">Transcription regulation</keyword>
<keyword evidence="8" id="KW-0804">Transcription</keyword>
<dbReference type="GO" id="GO:0003700">
    <property type="term" value="F:DNA-binding transcription factor activity"/>
    <property type="evidence" value="ECO:0007669"/>
    <property type="project" value="TreeGrafter"/>
</dbReference>
<dbReference type="Pfam" id="PF07776">
    <property type="entry name" value="zf-AD"/>
    <property type="match status" value="1"/>
</dbReference>
<dbReference type="GO" id="GO:0000978">
    <property type="term" value="F:RNA polymerase II cis-regulatory region sequence-specific DNA binding"/>
    <property type="evidence" value="ECO:0007669"/>
    <property type="project" value="TreeGrafter"/>
</dbReference>
<evidence type="ECO:0000256" key="5">
    <source>
        <dbReference type="ARBA" id="ARBA00022833"/>
    </source>
</evidence>
<dbReference type="PROSITE" id="PS51915">
    <property type="entry name" value="ZAD"/>
    <property type="match status" value="1"/>
</dbReference>
<comment type="subcellular location">
    <subcellularLocation>
        <location evidence="1">Nucleus</location>
    </subcellularLocation>
</comment>
<feature type="binding site" evidence="11">
    <location>
        <position position="11"/>
    </location>
    <ligand>
        <name>Zn(2+)</name>
        <dbReference type="ChEBI" id="CHEBI:29105"/>
    </ligand>
</feature>
<evidence type="ECO:0000256" key="4">
    <source>
        <dbReference type="ARBA" id="ARBA00022771"/>
    </source>
</evidence>
<dbReference type="InterPro" id="IPR013087">
    <property type="entry name" value="Znf_C2H2_type"/>
</dbReference>
<dbReference type="GO" id="GO:0005634">
    <property type="term" value="C:nucleus"/>
    <property type="evidence" value="ECO:0007669"/>
    <property type="project" value="UniProtKB-SubCell"/>
</dbReference>
<keyword evidence="5 11" id="KW-0862">Zinc</keyword>
<evidence type="ECO:0000256" key="3">
    <source>
        <dbReference type="ARBA" id="ARBA00022737"/>
    </source>
</evidence>
<dbReference type="SMART" id="SM00355">
    <property type="entry name" value="ZnF_C2H2"/>
    <property type="match status" value="7"/>
</dbReference>
<dbReference type="GO" id="GO:0006357">
    <property type="term" value="P:regulation of transcription by RNA polymerase II"/>
    <property type="evidence" value="ECO:0007669"/>
    <property type="project" value="TreeGrafter"/>
</dbReference>